<evidence type="ECO:0000313" key="2">
    <source>
        <dbReference type="EMBL" id="MCI60754.1"/>
    </source>
</evidence>
<keyword evidence="1" id="KW-0812">Transmembrane</keyword>
<protein>
    <submittedName>
        <fullName evidence="2">Uncharacterized protein</fullName>
    </submittedName>
</protein>
<dbReference type="AlphaFoldDB" id="A0A392TJH9"/>
<keyword evidence="1" id="KW-1133">Transmembrane helix</keyword>
<dbReference type="Proteomes" id="UP000265520">
    <property type="component" value="Unassembled WGS sequence"/>
</dbReference>
<name>A0A392TJH9_9FABA</name>
<comment type="caution">
    <text evidence="2">The sequence shown here is derived from an EMBL/GenBank/DDBJ whole genome shotgun (WGS) entry which is preliminary data.</text>
</comment>
<evidence type="ECO:0000256" key="1">
    <source>
        <dbReference type="SAM" id="Phobius"/>
    </source>
</evidence>
<keyword evidence="1" id="KW-0472">Membrane</keyword>
<feature type="transmembrane region" description="Helical" evidence="1">
    <location>
        <begin position="12"/>
        <end position="33"/>
    </location>
</feature>
<evidence type="ECO:0000313" key="3">
    <source>
        <dbReference type="Proteomes" id="UP000265520"/>
    </source>
</evidence>
<accession>A0A392TJH9</accession>
<sequence>CGVRDLYVEAPVLFGFVLLFAGLCLFALVRIVYCSIGSSIL</sequence>
<keyword evidence="3" id="KW-1185">Reference proteome</keyword>
<feature type="non-terminal residue" evidence="2">
    <location>
        <position position="1"/>
    </location>
</feature>
<reference evidence="2 3" key="1">
    <citation type="journal article" date="2018" name="Front. Plant Sci.">
        <title>Red Clover (Trifolium pratense) and Zigzag Clover (T. medium) - A Picture of Genomic Similarities and Differences.</title>
        <authorList>
            <person name="Dluhosova J."/>
            <person name="Istvanek J."/>
            <person name="Nedelnik J."/>
            <person name="Repkova J."/>
        </authorList>
    </citation>
    <scope>NUCLEOTIDE SEQUENCE [LARGE SCALE GENOMIC DNA]</scope>
    <source>
        <strain evidence="3">cv. 10/8</strain>
        <tissue evidence="2">Leaf</tissue>
    </source>
</reference>
<proteinExistence type="predicted"/>
<organism evidence="2 3">
    <name type="scientific">Trifolium medium</name>
    <dbReference type="NCBI Taxonomy" id="97028"/>
    <lineage>
        <taxon>Eukaryota</taxon>
        <taxon>Viridiplantae</taxon>
        <taxon>Streptophyta</taxon>
        <taxon>Embryophyta</taxon>
        <taxon>Tracheophyta</taxon>
        <taxon>Spermatophyta</taxon>
        <taxon>Magnoliopsida</taxon>
        <taxon>eudicotyledons</taxon>
        <taxon>Gunneridae</taxon>
        <taxon>Pentapetalae</taxon>
        <taxon>rosids</taxon>
        <taxon>fabids</taxon>
        <taxon>Fabales</taxon>
        <taxon>Fabaceae</taxon>
        <taxon>Papilionoideae</taxon>
        <taxon>50 kb inversion clade</taxon>
        <taxon>NPAAA clade</taxon>
        <taxon>Hologalegina</taxon>
        <taxon>IRL clade</taxon>
        <taxon>Trifolieae</taxon>
        <taxon>Trifolium</taxon>
    </lineage>
</organism>
<dbReference type="EMBL" id="LXQA010587479">
    <property type="protein sequence ID" value="MCI60754.1"/>
    <property type="molecule type" value="Genomic_DNA"/>
</dbReference>